<dbReference type="OMA" id="FHIENPH"/>
<feature type="compositionally biased region" description="Low complexity" evidence="1">
    <location>
        <begin position="403"/>
        <end position="413"/>
    </location>
</feature>
<dbReference type="EMBL" id="PRFC01000015">
    <property type="protein sequence ID" value="PWV17972.1"/>
    <property type="molecule type" value="Genomic_DNA"/>
</dbReference>
<accession>A0A2V2XC21</accession>
<feature type="region of interest" description="Disordered" evidence="1">
    <location>
        <begin position="285"/>
        <end position="311"/>
    </location>
</feature>
<feature type="compositionally biased region" description="Low complexity" evidence="1">
    <location>
        <begin position="371"/>
        <end position="396"/>
    </location>
</feature>
<comment type="caution">
    <text evidence="2">The sequence shown here is derived from an EMBL/GenBank/DDBJ whole genome shotgun (WGS) entry which is preliminary data.</text>
</comment>
<evidence type="ECO:0000313" key="3">
    <source>
        <dbReference type="Proteomes" id="UP000246078"/>
    </source>
</evidence>
<dbReference type="VEuPathDB" id="TriTrypDB:C3747_15g396"/>
<dbReference type="VEuPathDB" id="TriTrypDB:TcBrA4_0000790"/>
<organism evidence="2 3">
    <name type="scientific">Trypanosoma cruzi</name>
    <dbReference type="NCBI Taxonomy" id="5693"/>
    <lineage>
        <taxon>Eukaryota</taxon>
        <taxon>Discoba</taxon>
        <taxon>Euglenozoa</taxon>
        <taxon>Kinetoplastea</taxon>
        <taxon>Metakinetoplastina</taxon>
        <taxon>Trypanosomatida</taxon>
        <taxon>Trypanosomatidae</taxon>
        <taxon>Trypanosoma</taxon>
        <taxon>Schizotrypanum</taxon>
    </lineage>
</organism>
<dbReference type="VEuPathDB" id="TriTrypDB:TcYC6_0099670"/>
<dbReference type="Proteomes" id="UP000246078">
    <property type="component" value="Unassembled WGS sequence"/>
</dbReference>
<feature type="compositionally biased region" description="Low complexity" evidence="1">
    <location>
        <begin position="172"/>
        <end position="192"/>
    </location>
</feature>
<evidence type="ECO:0000256" key="1">
    <source>
        <dbReference type="SAM" id="MobiDB-lite"/>
    </source>
</evidence>
<dbReference type="VEuPathDB" id="TriTrypDB:C4B63_45g219"/>
<dbReference type="VEuPathDB" id="TriTrypDB:TcCLB.508973.60"/>
<feature type="compositionally biased region" description="Polar residues" evidence="1">
    <location>
        <begin position="420"/>
        <end position="450"/>
    </location>
</feature>
<feature type="compositionally biased region" description="Pro residues" evidence="1">
    <location>
        <begin position="454"/>
        <end position="463"/>
    </location>
</feature>
<dbReference type="AlphaFoldDB" id="A0A2V2XC21"/>
<dbReference type="OrthoDB" id="267149at2759"/>
<feature type="region of interest" description="Disordered" evidence="1">
    <location>
        <begin position="366"/>
        <end position="465"/>
    </location>
</feature>
<evidence type="ECO:0000313" key="2">
    <source>
        <dbReference type="EMBL" id="PWV17972.1"/>
    </source>
</evidence>
<dbReference type="VEuPathDB" id="TriTrypDB:TcG_06204"/>
<dbReference type="VEuPathDB" id="TriTrypDB:TcCL_ESM07722"/>
<dbReference type="VEuPathDB" id="TriTrypDB:TcG_06203"/>
<proteinExistence type="predicted"/>
<sequence>MSLQLFSFGHPCEHQLRRTCIGGASCPLNGYPDNWCCSFIKGKINFKRDKPCEGPRCRWGFTHPSQSQFDAVTHVLNESRPIAVKIDDAEDKEQLTFHIENPHIVDTVQCALHMMRHPPIGRATRVGQLLAYAALRAADPKVFMQLLKTLKKPVDGYLLGAHEYLTSGNLPTAATTTNTTNTGAQGKTAGKKGSSEKKEDVAEELRNDMVDLMNAALSSGGQLVNREDQHTLQAVFIHALRSYPKSNKKRQEMLELAVAKFGSRPVAKITPAATTAAAGQATAAANNNTNSNNTTNHNATTNTATTNSTPSHTATLGTAAAVVTAANSTNTATTNAVASVKAAATTIPTTAATTAAAAAALSAAGGGGGNNNNVLASGGNPSKLSETLEEPTTTLSHSGNYHSVNSNSSMVSNRRPQAVGGNSTPRAVSTRNKDSSSTSPAKQQPLVQESPQRQIPPPPPPQPVVGISRVAQQVQQIPPRHYEPIRTDQPLPNVALFGGLFGLTPQSASWALLGRASCFNSSSAASNAPALAAPSCGLSFVEAAGEADDKVLRFMPTSAPGYNFFSGIDGLPADQQGINVIYDD</sequence>
<gene>
    <name evidence="2" type="ORF">C3747_15g396</name>
</gene>
<dbReference type="VEuPathDB" id="TriTrypDB:Tc_MARK_8314"/>
<dbReference type="VEuPathDB" id="TriTrypDB:TCDM_08198"/>
<reference evidence="2 3" key="1">
    <citation type="journal article" date="2018" name="Microb. Genom.">
        <title>Expanding an expanded genome: long-read sequencing of Trypanosoma cruzi.</title>
        <authorList>
            <person name="Berna L."/>
            <person name="Rodriguez M."/>
            <person name="Chiribao M.L."/>
            <person name="Parodi-Talice A."/>
            <person name="Pita S."/>
            <person name="Rijo G."/>
            <person name="Alvarez-Valin F."/>
            <person name="Robello C."/>
        </authorList>
    </citation>
    <scope>NUCLEOTIDE SEQUENCE [LARGE SCALE GENOMIC DNA]</scope>
    <source>
        <strain evidence="2 3">TCC</strain>
    </source>
</reference>
<dbReference type="VEuPathDB" id="TriTrypDB:TcCLB.508547.100"/>
<protein>
    <submittedName>
        <fullName evidence="2">Uncharacterized protein</fullName>
    </submittedName>
</protein>
<name>A0A2V2XC21_TRYCR</name>
<dbReference type="VEuPathDB" id="TriTrypDB:C4B63_45g220"/>
<dbReference type="VEuPathDB" id="TriTrypDB:ECC02_000974"/>
<dbReference type="VEuPathDB" id="TriTrypDB:BCY84_12661"/>
<dbReference type="VEuPathDB" id="TriTrypDB:TCSYLVIO_009780"/>
<feature type="region of interest" description="Disordered" evidence="1">
    <location>
        <begin position="170"/>
        <end position="198"/>
    </location>
</feature>